<protein>
    <submittedName>
        <fullName evidence="3">Uncharacterized protein LOC114001804</fullName>
    </submittedName>
</protein>
<accession>A0A7R5KLI6</accession>
<dbReference type="AlphaFoldDB" id="A0A7R5KLI6"/>
<dbReference type="RefSeq" id="XP_039242291.1">
    <property type="nucleotide sequence ID" value="XM_039386357.1"/>
</dbReference>
<feature type="compositionally biased region" description="Basic and acidic residues" evidence="1">
    <location>
        <begin position="126"/>
        <end position="135"/>
    </location>
</feature>
<feature type="compositionally biased region" description="Basic and acidic residues" evidence="1">
    <location>
        <begin position="142"/>
        <end position="155"/>
    </location>
</feature>
<feature type="region of interest" description="Disordered" evidence="1">
    <location>
        <begin position="35"/>
        <end position="66"/>
    </location>
</feature>
<keyword evidence="2" id="KW-1185">Reference proteome</keyword>
<sequence length="272" mass="28895">MLRGKAELRGSLGVDPPVSRVRVWEPLRSLSWQPVRGDRPVSGERVRCPPKRREGSLRRPLGPGPPCKSGPVPWCPRCFVVQAAAGAPCKQGGRLFGRCFPGPAAFAQRARLPAAAGTAPCVAVKPSEKRAEEASRGTAAPAREDAAEPSEKKAEPWSGTARQEPGRRASASRSRGGGRRALWAKAPPWHDPGQGSLRVRRAASGCAGRLGAGRPPCKQGQVLCFAWRWPFAIALLWLPGERGNRPVRRARVPASAPEGGNGALPTPSPPAL</sequence>
<evidence type="ECO:0000313" key="3">
    <source>
        <dbReference type="RefSeq" id="XP_039242291.1"/>
    </source>
</evidence>
<dbReference type="GeneID" id="114001804"/>
<gene>
    <name evidence="3" type="primary">LOC114001804</name>
</gene>
<dbReference type="Proteomes" id="UP000504627">
    <property type="component" value="Unplaced"/>
</dbReference>
<feature type="compositionally biased region" description="Basic and acidic residues" evidence="1">
    <location>
        <begin position="36"/>
        <end position="57"/>
    </location>
</feature>
<organism evidence="2 3">
    <name type="scientific">Pipra filicauda</name>
    <name type="common">Wire-tailed manakin</name>
    <dbReference type="NCBI Taxonomy" id="649802"/>
    <lineage>
        <taxon>Eukaryota</taxon>
        <taxon>Metazoa</taxon>
        <taxon>Chordata</taxon>
        <taxon>Craniata</taxon>
        <taxon>Vertebrata</taxon>
        <taxon>Euteleostomi</taxon>
        <taxon>Archelosauria</taxon>
        <taxon>Archosauria</taxon>
        <taxon>Dinosauria</taxon>
        <taxon>Saurischia</taxon>
        <taxon>Theropoda</taxon>
        <taxon>Coelurosauria</taxon>
        <taxon>Aves</taxon>
        <taxon>Neognathae</taxon>
        <taxon>Neoaves</taxon>
        <taxon>Telluraves</taxon>
        <taxon>Australaves</taxon>
        <taxon>Passeriformes</taxon>
        <taxon>Pipridae</taxon>
        <taxon>Pipra</taxon>
    </lineage>
</organism>
<feature type="region of interest" description="Disordered" evidence="1">
    <location>
        <begin position="123"/>
        <end position="195"/>
    </location>
</feature>
<proteinExistence type="predicted"/>
<dbReference type="InParanoid" id="A0A7R5KLI6"/>
<evidence type="ECO:0000313" key="2">
    <source>
        <dbReference type="Proteomes" id="UP000504627"/>
    </source>
</evidence>
<feature type="region of interest" description="Disordered" evidence="1">
    <location>
        <begin position="249"/>
        <end position="272"/>
    </location>
</feature>
<evidence type="ECO:0000256" key="1">
    <source>
        <dbReference type="SAM" id="MobiDB-lite"/>
    </source>
</evidence>
<name>A0A7R5KLI6_9PASS</name>
<reference evidence="3" key="1">
    <citation type="submission" date="2025-08" db="UniProtKB">
        <authorList>
            <consortium name="RefSeq"/>
        </authorList>
    </citation>
    <scope>IDENTIFICATION</scope>
    <source>
        <tissue evidence="3">Muscle</tissue>
    </source>
</reference>